<accession>A0A0A9DB23</accession>
<feature type="compositionally biased region" description="Basic and acidic residues" evidence="1">
    <location>
        <begin position="82"/>
        <end position="106"/>
    </location>
</feature>
<reference evidence="2" key="2">
    <citation type="journal article" date="2015" name="Data Brief">
        <title>Shoot transcriptome of the giant reed, Arundo donax.</title>
        <authorList>
            <person name="Barrero R.A."/>
            <person name="Guerrero F.D."/>
            <person name="Moolhuijzen P."/>
            <person name="Goolsby J.A."/>
            <person name="Tidwell J."/>
            <person name="Bellgard S.E."/>
            <person name="Bellgard M.I."/>
        </authorList>
    </citation>
    <scope>NUCLEOTIDE SEQUENCE</scope>
    <source>
        <tissue evidence="2">Shoot tissue taken approximately 20 cm above the soil surface</tissue>
    </source>
</reference>
<proteinExistence type="predicted"/>
<protein>
    <submittedName>
        <fullName evidence="2">Uncharacterized protein</fullName>
    </submittedName>
</protein>
<evidence type="ECO:0000313" key="2">
    <source>
        <dbReference type="EMBL" id="JAD82860.1"/>
    </source>
</evidence>
<evidence type="ECO:0000256" key="1">
    <source>
        <dbReference type="SAM" id="MobiDB-lite"/>
    </source>
</evidence>
<name>A0A0A9DB23_ARUDO</name>
<reference evidence="2" key="1">
    <citation type="submission" date="2014-09" db="EMBL/GenBank/DDBJ databases">
        <authorList>
            <person name="Magalhaes I.L.F."/>
            <person name="Oliveira U."/>
            <person name="Santos F.R."/>
            <person name="Vidigal T.H.D.A."/>
            <person name="Brescovit A.D."/>
            <person name="Santos A.J."/>
        </authorList>
    </citation>
    <scope>NUCLEOTIDE SEQUENCE</scope>
    <source>
        <tissue evidence="2">Shoot tissue taken approximately 20 cm above the soil surface</tissue>
    </source>
</reference>
<organism evidence="2">
    <name type="scientific">Arundo donax</name>
    <name type="common">Giant reed</name>
    <name type="synonym">Donax arundinaceus</name>
    <dbReference type="NCBI Taxonomy" id="35708"/>
    <lineage>
        <taxon>Eukaryota</taxon>
        <taxon>Viridiplantae</taxon>
        <taxon>Streptophyta</taxon>
        <taxon>Embryophyta</taxon>
        <taxon>Tracheophyta</taxon>
        <taxon>Spermatophyta</taxon>
        <taxon>Magnoliopsida</taxon>
        <taxon>Liliopsida</taxon>
        <taxon>Poales</taxon>
        <taxon>Poaceae</taxon>
        <taxon>PACMAD clade</taxon>
        <taxon>Arundinoideae</taxon>
        <taxon>Arundineae</taxon>
        <taxon>Arundo</taxon>
    </lineage>
</organism>
<feature type="region of interest" description="Disordered" evidence="1">
    <location>
        <begin position="1"/>
        <end position="137"/>
    </location>
</feature>
<dbReference type="EMBL" id="GBRH01215035">
    <property type="protein sequence ID" value="JAD82860.1"/>
    <property type="molecule type" value="Transcribed_RNA"/>
</dbReference>
<sequence length="159" mass="17271">MLWLGRPRGERRLAPPRLRRRGWAERAPVHPPLRRPHRLLLGLGRGRRRRREAPVGGRNDGAEPPHRRHVDPAGAHGGGGGRRGELGTSRARDGIRVPGEEERGGHDQGAGPVEGADATPQDGGQEHHHPFRRGGRLTCLMQTPCCSARGGGGRLEDVS</sequence>
<dbReference type="AlphaFoldDB" id="A0A0A9DB23"/>